<dbReference type="OrthoDB" id="4551376at2"/>
<dbReference type="AlphaFoldDB" id="A0A285LPW4"/>
<keyword evidence="3" id="KW-1185">Reference proteome</keyword>
<gene>
    <name evidence="2" type="ORF">SAMN04244553_3771</name>
</gene>
<name>A0A285LPW4_9NOCA</name>
<evidence type="ECO:0000313" key="2">
    <source>
        <dbReference type="EMBL" id="SNY85696.1"/>
    </source>
</evidence>
<accession>A0A285LPW4</accession>
<keyword evidence="1" id="KW-0732">Signal</keyword>
<sequence>MKRIVRKIAGVAAAAAVAPVVLAATAQADPGPVYFSAGSTNCAIYDNGTVGCDLGSPTRLQYSFLPFLLTVNEIVIDQPWLPAHPMFDAGATYTLPGGNPSLNDVKTGNGQWGPYIEYAGARCESGFHGSFTCQSKGRSFTSWSGTISA</sequence>
<dbReference type="RefSeq" id="WP_097245951.1">
    <property type="nucleotide sequence ID" value="NZ_OBEG01000003.1"/>
</dbReference>
<dbReference type="EMBL" id="OBEG01000003">
    <property type="protein sequence ID" value="SNY85696.1"/>
    <property type="molecule type" value="Genomic_DNA"/>
</dbReference>
<feature type="signal peptide" evidence="1">
    <location>
        <begin position="1"/>
        <end position="23"/>
    </location>
</feature>
<dbReference type="Proteomes" id="UP000219565">
    <property type="component" value="Unassembled WGS sequence"/>
</dbReference>
<feature type="chain" id="PRO_5038683442" description="Secreted protein" evidence="1">
    <location>
        <begin position="24"/>
        <end position="149"/>
    </location>
</feature>
<proteinExistence type="predicted"/>
<evidence type="ECO:0008006" key="4">
    <source>
        <dbReference type="Google" id="ProtNLM"/>
    </source>
</evidence>
<evidence type="ECO:0000256" key="1">
    <source>
        <dbReference type="SAM" id="SignalP"/>
    </source>
</evidence>
<organism evidence="2 3">
    <name type="scientific">Nocardia amikacinitolerans</name>
    <dbReference type="NCBI Taxonomy" id="756689"/>
    <lineage>
        <taxon>Bacteria</taxon>
        <taxon>Bacillati</taxon>
        <taxon>Actinomycetota</taxon>
        <taxon>Actinomycetes</taxon>
        <taxon>Mycobacteriales</taxon>
        <taxon>Nocardiaceae</taxon>
        <taxon>Nocardia</taxon>
    </lineage>
</organism>
<reference evidence="3" key="1">
    <citation type="submission" date="2017-09" db="EMBL/GenBank/DDBJ databases">
        <authorList>
            <person name="Varghese N."/>
            <person name="Submissions S."/>
        </authorList>
    </citation>
    <scope>NUCLEOTIDE SEQUENCE [LARGE SCALE GENOMIC DNA]</scope>
    <source>
        <strain evidence="3">DSM 45537</strain>
    </source>
</reference>
<evidence type="ECO:0000313" key="3">
    <source>
        <dbReference type="Proteomes" id="UP000219565"/>
    </source>
</evidence>
<protein>
    <recommendedName>
        <fullName evidence="4">Secreted protein</fullName>
    </recommendedName>
</protein>